<evidence type="ECO:0000313" key="2">
    <source>
        <dbReference type="Proteomes" id="UP001240150"/>
    </source>
</evidence>
<gene>
    <name evidence="1" type="ORF">ACTOB_003832</name>
</gene>
<protein>
    <recommendedName>
        <fullName evidence="3">HTH crp-type domain-containing protein</fullName>
    </recommendedName>
</protein>
<sequence length="150" mass="16171">MRDRHPRTPRDRHPRTPAGWETMLAALAEQFADGTIQAWHADRIRAALAVVEQQMVAAQARLAGHSRAAVTGCPAGHSLEAAIAARIAAAAGTLRTRLGRLAAELAADINQLRHTLIDLEHRGVITVRQRGAVTAVDELAVNARCEISTR</sequence>
<keyword evidence="2" id="KW-1185">Reference proteome</keyword>
<evidence type="ECO:0000313" key="1">
    <source>
        <dbReference type="EMBL" id="WIN00147.1"/>
    </source>
</evidence>
<dbReference type="Proteomes" id="UP001240150">
    <property type="component" value="Chromosome"/>
</dbReference>
<organism evidence="1 2">
    <name type="scientific">Actinoplanes oblitus</name>
    <dbReference type="NCBI Taxonomy" id="3040509"/>
    <lineage>
        <taxon>Bacteria</taxon>
        <taxon>Bacillati</taxon>
        <taxon>Actinomycetota</taxon>
        <taxon>Actinomycetes</taxon>
        <taxon>Micromonosporales</taxon>
        <taxon>Micromonosporaceae</taxon>
        <taxon>Actinoplanes</taxon>
    </lineage>
</organism>
<evidence type="ECO:0008006" key="3">
    <source>
        <dbReference type="Google" id="ProtNLM"/>
    </source>
</evidence>
<proteinExistence type="predicted"/>
<accession>A0ABY8WQI9</accession>
<dbReference type="EMBL" id="CP126980">
    <property type="protein sequence ID" value="WIN00147.1"/>
    <property type="molecule type" value="Genomic_DNA"/>
</dbReference>
<dbReference type="RefSeq" id="WP_284921630.1">
    <property type="nucleotide sequence ID" value="NZ_CP126980.1"/>
</dbReference>
<reference evidence="1 2" key="1">
    <citation type="submission" date="2023-06" db="EMBL/GenBank/DDBJ databases">
        <authorList>
            <person name="Yushchuk O."/>
            <person name="Binda E."/>
            <person name="Ruckert-Reed C."/>
            <person name="Fedorenko V."/>
            <person name="Kalinowski J."/>
            <person name="Marinelli F."/>
        </authorList>
    </citation>
    <scope>NUCLEOTIDE SEQUENCE [LARGE SCALE GENOMIC DNA]</scope>
    <source>
        <strain evidence="1 2">NRRL 3884</strain>
    </source>
</reference>
<name>A0ABY8WQI9_9ACTN</name>